<dbReference type="RefSeq" id="WP_184834939.1">
    <property type="nucleotide sequence ID" value="NZ_JACHMN010000002.1"/>
</dbReference>
<feature type="transmembrane region" description="Helical" evidence="1">
    <location>
        <begin position="6"/>
        <end position="29"/>
    </location>
</feature>
<accession>A0A841BP85</accession>
<dbReference type="EMBL" id="JACHMN010000002">
    <property type="protein sequence ID" value="MBB5868763.1"/>
    <property type="molecule type" value="Genomic_DNA"/>
</dbReference>
<evidence type="ECO:0000313" key="2">
    <source>
        <dbReference type="EMBL" id="MBB5868763.1"/>
    </source>
</evidence>
<proteinExistence type="predicted"/>
<protein>
    <submittedName>
        <fullName evidence="2">Uncharacterized protein</fullName>
    </submittedName>
</protein>
<name>A0A841BP85_9ACTN</name>
<gene>
    <name evidence="2" type="ORF">F4553_002142</name>
</gene>
<comment type="caution">
    <text evidence="2">The sequence shown here is derived from an EMBL/GenBank/DDBJ whole genome shotgun (WGS) entry which is preliminary data.</text>
</comment>
<evidence type="ECO:0000313" key="3">
    <source>
        <dbReference type="Proteomes" id="UP000587527"/>
    </source>
</evidence>
<sequence length="254" mass="28523">MAPEILVALITSTAGIVLSVGSVPLNYLIAQRAKRERKQDVMARYHDPLLWSVHDLRSRIRTILEEGFLSKQVVDPGDPAVSAGDAFMSRYSRRHTLFVVAQYLGWVEILRRDVGFLDLGDRQRNRDLIEHLSIIRRVLFAADLDPVLHIPTGQQSAIGEIMIEAGGSETANGWRCIGFATFCARLDTDPVFSQWFDRVVDGLEAYATGLVPGEERLVELNHRLTGLIDFLDPDLTRFPTRHQAESTYRPAVNA</sequence>
<evidence type="ECO:0000256" key="1">
    <source>
        <dbReference type="SAM" id="Phobius"/>
    </source>
</evidence>
<organism evidence="2 3">
    <name type="scientific">Allocatelliglobosispora scoriae</name>
    <dbReference type="NCBI Taxonomy" id="643052"/>
    <lineage>
        <taxon>Bacteria</taxon>
        <taxon>Bacillati</taxon>
        <taxon>Actinomycetota</taxon>
        <taxon>Actinomycetes</taxon>
        <taxon>Micromonosporales</taxon>
        <taxon>Micromonosporaceae</taxon>
        <taxon>Allocatelliglobosispora</taxon>
    </lineage>
</organism>
<keyword evidence="1" id="KW-0812">Transmembrane</keyword>
<dbReference type="Proteomes" id="UP000587527">
    <property type="component" value="Unassembled WGS sequence"/>
</dbReference>
<reference evidence="2 3" key="1">
    <citation type="submission" date="2020-08" db="EMBL/GenBank/DDBJ databases">
        <title>Sequencing the genomes of 1000 actinobacteria strains.</title>
        <authorList>
            <person name="Klenk H.-P."/>
        </authorList>
    </citation>
    <scope>NUCLEOTIDE SEQUENCE [LARGE SCALE GENOMIC DNA]</scope>
    <source>
        <strain evidence="2 3">DSM 45362</strain>
    </source>
</reference>
<keyword evidence="1" id="KW-1133">Transmembrane helix</keyword>
<keyword evidence="3" id="KW-1185">Reference proteome</keyword>
<dbReference type="AlphaFoldDB" id="A0A841BP85"/>
<keyword evidence="1" id="KW-0472">Membrane</keyword>